<proteinExistence type="predicted"/>
<gene>
    <name evidence="1" type="ORF">A4A58_19795</name>
</gene>
<name>A0A161SKL0_9BRAD</name>
<dbReference type="OrthoDB" id="129343at2"/>
<dbReference type="Pfam" id="PF07366">
    <property type="entry name" value="SnoaL"/>
    <property type="match status" value="1"/>
</dbReference>
<dbReference type="GO" id="GO:0030638">
    <property type="term" value="P:polyketide metabolic process"/>
    <property type="evidence" value="ECO:0007669"/>
    <property type="project" value="InterPro"/>
</dbReference>
<organism evidence="1 2">
    <name type="scientific">Tardiphaga robiniae</name>
    <dbReference type="NCBI Taxonomy" id="943830"/>
    <lineage>
        <taxon>Bacteria</taxon>
        <taxon>Pseudomonadati</taxon>
        <taxon>Pseudomonadota</taxon>
        <taxon>Alphaproteobacteria</taxon>
        <taxon>Hyphomicrobiales</taxon>
        <taxon>Nitrobacteraceae</taxon>
        <taxon>Tardiphaga</taxon>
    </lineage>
</organism>
<dbReference type="Proteomes" id="UP000076574">
    <property type="component" value="Unassembled WGS sequence"/>
</dbReference>
<dbReference type="EMBL" id="LVYV01000056">
    <property type="protein sequence ID" value="KZD20532.1"/>
    <property type="molecule type" value="Genomic_DNA"/>
</dbReference>
<dbReference type="AlphaFoldDB" id="A0A161SKL0"/>
<reference evidence="1 2" key="1">
    <citation type="submission" date="2016-03" db="EMBL/GenBank/DDBJ databases">
        <title>Microsymbionts genomes from the relict species Vavilovia formosa (Stev.) Fed.</title>
        <authorList>
            <person name="Kopat V."/>
            <person name="Chirak E."/>
            <person name="Kimeklis A."/>
            <person name="Andronov E."/>
        </authorList>
    </citation>
    <scope>NUCLEOTIDE SEQUENCE [LARGE SCALE GENOMIC DNA]</scope>
    <source>
        <strain evidence="1 2">Vaf07</strain>
    </source>
</reference>
<dbReference type="Gene3D" id="3.10.450.50">
    <property type="match status" value="1"/>
</dbReference>
<evidence type="ECO:0000313" key="1">
    <source>
        <dbReference type="EMBL" id="KZD20532.1"/>
    </source>
</evidence>
<keyword evidence="2" id="KW-1185">Reference proteome</keyword>
<dbReference type="InterPro" id="IPR009959">
    <property type="entry name" value="Cyclase_SnoaL-like"/>
</dbReference>
<sequence>MTFENVVLSPQKEIVRAFYKDMWDHANVDLIPLIFHEDFTFRGSLGPVLVGHNQFADYVTWVTGSLQNYTTDILLMVEEGSLVTAKVRFHGIQREPMFGLPATNLYVAWLGAPVFKFEAGKVRDLWVLGDIHGLLGQIRGNDVAPSEFVTSS</sequence>
<dbReference type="InterPro" id="IPR032710">
    <property type="entry name" value="NTF2-like_dom_sf"/>
</dbReference>
<dbReference type="SUPFAM" id="SSF54427">
    <property type="entry name" value="NTF2-like"/>
    <property type="match status" value="1"/>
</dbReference>
<accession>A0A161SKL0</accession>
<protein>
    <submittedName>
        <fullName evidence="1">Ester cyclase</fullName>
    </submittedName>
</protein>
<comment type="caution">
    <text evidence="1">The sequence shown here is derived from an EMBL/GenBank/DDBJ whole genome shotgun (WGS) entry which is preliminary data.</text>
</comment>
<evidence type="ECO:0000313" key="2">
    <source>
        <dbReference type="Proteomes" id="UP000076574"/>
    </source>
</evidence>